<dbReference type="InterPro" id="IPR001867">
    <property type="entry name" value="OmpR/PhoB-type_DNA-bd"/>
</dbReference>
<dbReference type="InterPro" id="IPR011006">
    <property type="entry name" value="CheY-like_superfamily"/>
</dbReference>
<evidence type="ECO:0000256" key="4">
    <source>
        <dbReference type="PROSITE-ProRule" id="PRU01091"/>
    </source>
</evidence>
<dbReference type="PANTHER" id="PTHR48111:SF67">
    <property type="entry name" value="TRANSCRIPTIONAL REGULATORY PROTEIN TCTD"/>
    <property type="match status" value="1"/>
</dbReference>
<dbReference type="RefSeq" id="WP_047191324.1">
    <property type="nucleotide sequence ID" value="NZ_LCYG01000062.1"/>
</dbReference>
<evidence type="ECO:0000256" key="2">
    <source>
        <dbReference type="ARBA" id="ARBA00023125"/>
    </source>
</evidence>
<evidence type="ECO:0000313" key="6">
    <source>
        <dbReference type="EMBL" id="KLK91012.1"/>
    </source>
</evidence>
<dbReference type="InterPro" id="IPR036388">
    <property type="entry name" value="WH-like_DNA-bd_sf"/>
</dbReference>
<organism evidence="6 7">
    <name type="scientific">Microvirga vignae</name>
    <dbReference type="NCBI Taxonomy" id="1225564"/>
    <lineage>
        <taxon>Bacteria</taxon>
        <taxon>Pseudomonadati</taxon>
        <taxon>Pseudomonadota</taxon>
        <taxon>Alphaproteobacteria</taxon>
        <taxon>Hyphomicrobiales</taxon>
        <taxon>Methylobacteriaceae</taxon>
        <taxon>Microvirga</taxon>
    </lineage>
</organism>
<dbReference type="PANTHER" id="PTHR48111">
    <property type="entry name" value="REGULATOR OF RPOS"/>
    <property type="match status" value="1"/>
</dbReference>
<dbReference type="GO" id="GO:0005829">
    <property type="term" value="C:cytosol"/>
    <property type="evidence" value="ECO:0007669"/>
    <property type="project" value="TreeGrafter"/>
</dbReference>
<dbReference type="Proteomes" id="UP000035489">
    <property type="component" value="Unassembled WGS sequence"/>
</dbReference>
<keyword evidence="7" id="KW-1185">Reference proteome</keyword>
<evidence type="ECO:0000256" key="3">
    <source>
        <dbReference type="ARBA" id="ARBA00023163"/>
    </source>
</evidence>
<evidence type="ECO:0000259" key="5">
    <source>
        <dbReference type="PROSITE" id="PS51755"/>
    </source>
</evidence>
<dbReference type="Pfam" id="PF00486">
    <property type="entry name" value="Trans_reg_C"/>
    <property type="match status" value="1"/>
</dbReference>
<keyword evidence="2 4" id="KW-0238">DNA-binding</keyword>
<dbReference type="Gene3D" id="1.10.10.10">
    <property type="entry name" value="Winged helix-like DNA-binding domain superfamily/Winged helix DNA-binding domain"/>
    <property type="match status" value="1"/>
</dbReference>
<name>A0A0H1REI9_9HYPH</name>
<sequence length="222" mass="25259">MYVVVDDRPMVTAGYVANFDQERIPSLGLSSGEFRDWLQANASRALDQVQGFLLGESDDRIVTAATIRRHSQAPVIALCEARSLEQTLDLFSARFDDVVRQPVHIREILARSEAIWRRINNGQATGTGEERLKVYFDGRDPRIDGISLPLPRRERHILEHLVRHRGRWVSKGQIYRTIYDASDGLEASVVEGHVSKLRKKLRQGLGYDPIQAQRHAGYRFLG</sequence>
<dbReference type="PROSITE" id="PS51755">
    <property type="entry name" value="OMPR_PHOB"/>
    <property type="match status" value="1"/>
</dbReference>
<dbReference type="InterPro" id="IPR039420">
    <property type="entry name" value="WalR-like"/>
</dbReference>
<dbReference type="PATRIC" id="fig|1225564.3.peg.5958"/>
<dbReference type="CDD" id="cd00383">
    <property type="entry name" value="trans_reg_C"/>
    <property type="match status" value="1"/>
</dbReference>
<dbReference type="GO" id="GO:0006355">
    <property type="term" value="P:regulation of DNA-templated transcription"/>
    <property type="evidence" value="ECO:0007669"/>
    <property type="project" value="InterPro"/>
</dbReference>
<dbReference type="GO" id="GO:0000976">
    <property type="term" value="F:transcription cis-regulatory region binding"/>
    <property type="evidence" value="ECO:0007669"/>
    <property type="project" value="TreeGrafter"/>
</dbReference>
<accession>A0A0H1REI9</accession>
<gene>
    <name evidence="6" type="ORF">AA309_22825</name>
</gene>
<dbReference type="SUPFAM" id="SSF46894">
    <property type="entry name" value="C-terminal effector domain of the bipartite response regulators"/>
    <property type="match status" value="1"/>
</dbReference>
<dbReference type="AlphaFoldDB" id="A0A0H1REI9"/>
<dbReference type="GO" id="GO:0032993">
    <property type="term" value="C:protein-DNA complex"/>
    <property type="evidence" value="ECO:0007669"/>
    <property type="project" value="TreeGrafter"/>
</dbReference>
<dbReference type="SUPFAM" id="SSF52172">
    <property type="entry name" value="CheY-like"/>
    <property type="match status" value="1"/>
</dbReference>
<feature type="domain" description="OmpR/PhoB-type" evidence="5">
    <location>
        <begin position="122"/>
        <end position="222"/>
    </location>
</feature>
<evidence type="ECO:0000313" key="7">
    <source>
        <dbReference type="Proteomes" id="UP000035489"/>
    </source>
</evidence>
<protein>
    <submittedName>
        <fullName evidence="6">Transcriptional regulator</fullName>
    </submittedName>
</protein>
<keyword evidence="1" id="KW-0805">Transcription regulation</keyword>
<proteinExistence type="predicted"/>
<keyword evidence="3" id="KW-0804">Transcription</keyword>
<reference evidence="6 7" key="1">
    <citation type="submission" date="2015-05" db="EMBL/GenBank/DDBJ databases">
        <title>Draft genome sequence of Microvirga vignae strain BR3299, a novel nitrogen fixing bacteria isolated from Brazil semi-aired region.</title>
        <authorList>
            <person name="Zilli J.E."/>
            <person name="Passos S.R."/>
            <person name="Leite J."/>
            <person name="Baldani J.I."/>
            <person name="Xavier G.R."/>
            <person name="Rumjaneck N.G."/>
            <person name="Simoes-Araujo J.L."/>
        </authorList>
    </citation>
    <scope>NUCLEOTIDE SEQUENCE [LARGE SCALE GENOMIC DNA]</scope>
    <source>
        <strain evidence="6 7">BR3299</strain>
    </source>
</reference>
<dbReference type="SMART" id="SM00862">
    <property type="entry name" value="Trans_reg_C"/>
    <property type="match status" value="1"/>
</dbReference>
<comment type="caution">
    <text evidence="6">The sequence shown here is derived from an EMBL/GenBank/DDBJ whole genome shotgun (WGS) entry which is preliminary data.</text>
</comment>
<dbReference type="EMBL" id="LCYG01000062">
    <property type="protein sequence ID" value="KLK91012.1"/>
    <property type="molecule type" value="Genomic_DNA"/>
</dbReference>
<dbReference type="STRING" id="1225564.AA309_22825"/>
<dbReference type="OrthoDB" id="9807846at2"/>
<feature type="DNA-binding region" description="OmpR/PhoB-type" evidence="4">
    <location>
        <begin position="122"/>
        <end position="222"/>
    </location>
</feature>
<evidence type="ECO:0000256" key="1">
    <source>
        <dbReference type="ARBA" id="ARBA00023015"/>
    </source>
</evidence>
<dbReference type="GO" id="GO:0000156">
    <property type="term" value="F:phosphorelay response regulator activity"/>
    <property type="evidence" value="ECO:0007669"/>
    <property type="project" value="TreeGrafter"/>
</dbReference>
<dbReference type="InterPro" id="IPR016032">
    <property type="entry name" value="Sig_transdc_resp-reg_C-effctor"/>
</dbReference>